<keyword evidence="5" id="KW-1185">Reference proteome</keyword>
<dbReference type="InterPro" id="IPR007569">
    <property type="entry name" value="DUF559"/>
</dbReference>
<dbReference type="Proteomes" id="UP001185631">
    <property type="component" value="Unassembled WGS sequence"/>
</dbReference>
<evidence type="ECO:0000313" key="5">
    <source>
        <dbReference type="Proteomes" id="UP001185631"/>
    </source>
</evidence>
<dbReference type="EMBL" id="JAVBID010000002">
    <property type="protein sequence ID" value="MDV2423295.1"/>
    <property type="molecule type" value="Genomic_DNA"/>
</dbReference>
<name>A0A9X3MAF0_9CORY</name>
<accession>A0A9X3MAF0</accession>
<dbReference type="AlphaFoldDB" id="A0A9X3MAF0"/>
<evidence type="ECO:0000313" key="4">
    <source>
        <dbReference type="Proteomes" id="UP001146430"/>
    </source>
</evidence>
<protein>
    <submittedName>
        <fullName evidence="2">DUF559 domain-containing protein</fullName>
    </submittedName>
    <submittedName>
        <fullName evidence="3">Type IV toxin-antitoxin system AbiEi family antitoxin domain-containing protein</fullName>
    </submittedName>
</protein>
<gene>
    <name evidence="2" type="ORF">L8V01_06550</name>
    <name evidence="3" type="ORF">RAE13_02540</name>
</gene>
<dbReference type="Pfam" id="PF04480">
    <property type="entry name" value="DUF559"/>
    <property type="match status" value="1"/>
</dbReference>
<organism evidence="2 4">
    <name type="scientific">Corynebacterium curieae</name>
    <dbReference type="NCBI Taxonomy" id="2913500"/>
    <lineage>
        <taxon>Bacteria</taxon>
        <taxon>Bacillati</taxon>
        <taxon>Actinomycetota</taxon>
        <taxon>Actinomycetes</taxon>
        <taxon>Mycobacteriales</taxon>
        <taxon>Corynebacteriaceae</taxon>
        <taxon>Corynebacterium</taxon>
    </lineage>
</organism>
<dbReference type="EMBL" id="JAKMUU010000003">
    <property type="protein sequence ID" value="MCZ9307139.1"/>
    <property type="molecule type" value="Genomic_DNA"/>
</dbReference>
<comment type="caution">
    <text evidence="2">The sequence shown here is derived from an EMBL/GenBank/DDBJ whole genome shotgun (WGS) entry which is preliminary data.</text>
</comment>
<dbReference type="Gene3D" id="3.40.960.10">
    <property type="entry name" value="VSR Endonuclease"/>
    <property type="match status" value="1"/>
</dbReference>
<evidence type="ECO:0000313" key="2">
    <source>
        <dbReference type="EMBL" id="MCZ9307139.1"/>
    </source>
</evidence>
<reference evidence="2" key="1">
    <citation type="submission" date="2022-02" db="EMBL/GenBank/DDBJ databases">
        <title>Corynebacterium sp. from urogenital microbiome.</title>
        <authorList>
            <person name="Cappelli E.A."/>
            <person name="Ribeiro T.G."/>
            <person name="Peixe L."/>
        </authorList>
    </citation>
    <scope>NUCLEOTIDE SEQUENCE</scope>
    <source>
        <strain evidence="2">C8Ua_181</strain>
    </source>
</reference>
<dbReference type="Proteomes" id="UP001146430">
    <property type="component" value="Unassembled WGS sequence"/>
</dbReference>
<proteinExistence type="predicted"/>
<dbReference type="InterPro" id="IPR011335">
    <property type="entry name" value="Restrct_endonuc-II-like"/>
</dbReference>
<dbReference type="RefSeq" id="WP_269946325.1">
    <property type="nucleotide sequence ID" value="NZ_JAKMUU010000003.1"/>
</dbReference>
<reference evidence="3 5" key="2">
    <citation type="submission" date="2023-08" db="EMBL/GenBank/DDBJ databases">
        <title>Genomic characterization of the C. tuberculostearicum species complex, a ubiquitous member of the human skin microbiome.</title>
        <authorList>
            <person name="Ahmed N."/>
            <person name="Deming C."/>
            <person name="Conlan S."/>
            <person name="Segre J."/>
        </authorList>
    </citation>
    <scope>NUCLEOTIDE SEQUENCE [LARGE SCALE GENOMIC DNA]</scope>
    <source>
        <strain evidence="3 5">CTNIH19</strain>
    </source>
</reference>
<dbReference type="SUPFAM" id="SSF52980">
    <property type="entry name" value="Restriction endonuclease-like"/>
    <property type="match status" value="1"/>
</dbReference>
<feature type="domain" description="DUF559" evidence="1">
    <location>
        <begin position="164"/>
        <end position="253"/>
    </location>
</feature>
<sequence>MESLVVSGLSQHQLRRRVAKGEIFKIARGLYVRRKPEPIEVAQLLHQRWPKVMIAGKSAVEIYSRSAMTPPLEVAYNNRLSSSEWFKAQRTRQRTFYEFKGIPVQNPILAALEVDEKRAITMLEFHYRSVRGKAALERDLSSISRVPAGTKEMLRKVVHGSDSEAERLVVRALRRRGMKVETNHQIGPYFWDIVVGKIAVEIDGYDFHKAEDLATFIKDRWKANDATLRGYTVLRYSGSCVKRHLREVVQQIVGARQRNPDFSSYAHQSVWDWHSLLVGEPYEPIRG</sequence>
<evidence type="ECO:0000259" key="1">
    <source>
        <dbReference type="Pfam" id="PF04480"/>
    </source>
</evidence>
<evidence type="ECO:0000313" key="3">
    <source>
        <dbReference type="EMBL" id="MDV2423295.1"/>
    </source>
</evidence>